<evidence type="ECO:0000313" key="1">
    <source>
        <dbReference type="EMBL" id="KAF0897983.1"/>
    </source>
</evidence>
<protein>
    <submittedName>
        <fullName evidence="1">Uncharacterized protein</fullName>
    </submittedName>
</protein>
<organism evidence="1 2">
    <name type="scientific">Oryza meyeriana var. granulata</name>
    <dbReference type="NCBI Taxonomy" id="110450"/>
    <lineage>
        <taxon>Eukaryota</taxon>
        <taxon>Viridiplantae</taxon>
        <taxon>Streptophyta</taxon>
        <taxon>Embryophyta</taxon>
        <taxon>Tracheophyta</taxon>
        <taxon>Spermatophyta</taxon>
        <taxon>Magnoliopsida</taxon>
        <taxon>Liliopsida</taxon>
        <taxon>Poales</taxon>
        <taxon>Poaceae</taxon>
        <taxon>BOP clade</taxon>
        <taxon>Oryzoideae</taxon>
        <taxon>Oryzeae</taxon>
        <taxon>Oryzinae</taxon>
        <taxon>Oryza</taxon>
        <taxon>Oryza meyeriana</taxon>
    </lineage>
</organism>
<dbReference type="Proteomes" id="UP000479710">
    <property type="component" value="Unassembled WGS sequence"/>
</dbReference>
<accession>A0A6G1CEE0</accession>
<reference evidence="1 2" key="1">
    <citation type="submission" date="2019-11" db="EMBL/GenBank/DDBJ databases">
        <title>Whole genome sequence of Oryza granulata.</title>
        <authorList>
            <person name="Li W."/>
        </authorList>
    </citation>
    <scope>NUCLEOTIDE SEQUENCE [LARGE SCALE GENOMIC DNA]</scope>
    <source>
        <strain evidence="2">cv. Menghai</strain>
        <tissue evidence="1">Leaf</tissue>
    </source>
</reference>
<dbReference type="EMBL" id="SPHZ02000009">
    <property type="protein sequence ID" value="KAF0897983.1"/>
    <property type="molecule type" value="Genomic_DNA"/>
</dbReference>
<gene>
    <name evidence="1" type="ORF">E2562_001673</name>
</gene>
<keyword evidence="2" id="KW-1185">Reference proteome</keyword>
<comment type="caution">
    <text evidence="1">The sequence shown here is derived from an EMBL/GenBank/DDBJ whole genome shotgun (WGS) entry which is preliminary data.</text>
</comment>
<sequence length="68" mass="7573">MATIDLCRALLDPTWKELGGMMHGRRDQRGSVRQHVQMGLELGCHADGEQTTCTATGNFQICLCPLWL</sequence>
<evidence type="ECO:0000313" key="2">
    <source>
        <dbReference type="Proteomes" id="UP000479710"/>
    </source>
</evidence>
<dbReference type="AlphaFoldDB" id="A0A6G1CEE0"/>
<proteinExistence type="predicted"/>
<name>A0A6G1CEE0_9ORYZ</name>